<gene>
    <name evidence="1" type="primary">tssG</name>
    <name evidence="1" type="ORF">GO594_06975</name>
</gene>
<dbReference type="AlphaFoldDB" id="A0A1I0UG91"/>
<dbReference type="Proteomes" id="UP000461288">
    <property type="component" value="Unassembled WGS sequence"/>
</dbReference>
<dbReference type="EMBL" id="WTFN01000012">
    <property type="protein sequence ID" value="MWK55712.1"/>
    <property type="molecule type" value="Genomic_DNA"/>
</dbReference>
<comment type="caution">
    <text evidence="1">The sequence shown here is derived from an EMBL/GenBank/DDBJ whole genome shotgun (WGS) entry which is preliminary data.</text>
</comment>
<dbReference type="STRING" id="319939.SAMN05216263_11163"/>
<organism evidence="1 2">
    <name type="scientific">Metapseudomonas otitidis</name>
    <dbReference type="NCBI Taxonomy" id="319939"/>
    <lineage>
        <taxon>Bacteria</taxon>
        <taxon>Pseudomonadati</taxon>
        <taxon>Pseudomonadota</taxon>
        <taxon>Gammaproteobacteria</taxon>
        <taxon>Pseudomonadales</taxon>
        <taxon>Pseudomonadaceae</taxon>
        <taxon>Metapseudomonas</taxon>
    </lineage>
</organism>
<dbReference type="InterPro" id="IPR010732">
    <property type="entry name" value="T6SS_TssG-like"/>
</dbReference>
<name>A0A1I0UG91_9GAMM</name>
<accession>A0A1I0UG91</accession>
<dbReference type="RefSeq" id="WP_074971083.1">
    <property type="nucleotide sequence ID" value="NZ_FOJP01000011.1"/>
</dbReference>
<dbReference type="NCBIfam" id="TIGR03347">
    <property type="entry name" value="VI_chp_1"/>
    <property type="match status" value="1"/>
</dbReference>
<evidence type="ECO:0000313" key="1">
    <source>
        <dbReference type="EMBL" id="MWK55712.1"/>
    </source>
</evidence>
<sequence length="346" mass="38113">MAAPGRQAPQPLSQRLRDRPQAFEFLQALLLLERERPDATPLGQGSSPDDEALRLRGPLTPTFAASQVERLEEKPGQPPVLSTAVFGLGGPDGPLPYAYQEWLQQRARHKDHAPAEFLDLFQNRLLAQLYRVLGRHRLALGFQPPERAPVHPPLLALAGLLPRSLQQRMDLPDAAITARAALFNGPRRSLAGFAVLVRHQFGVAVDYEAYQGAWREIPPASRSRLQRGGRNLGLGRDAIAGTRVWDEHAGIRLTLGPLGTEQANAYLPGGEQHRRLADLAGLYLGPDLDCHLRLLVRPGAPLRLDRQQPPRLRWSGGLHLAAASTLQRIDTHLRHSDAGLPSKETP</sequence>
<reference evidence="1 2" key="1">
    <citation type="submission" date="2019-12" db="EMBL/GenBank/DDBJ databases">
        <title>Draft genome sequence of Pseudomonas otitidis recovered from a chicken carcass.</title>
        <authorList>
            <person name="Vieira T.R."/>
            <person name="Oliviera E.F.C."/>
            <person name="Silva N.M.V."/>
            <person name="Sambrano G.E."/>
            <person name="Cibulski S.P."/>
            <person name="Cardoso M.R.I."/>
        </authorList>
    </citation>
    <scope>NUCLEOTIDE SEQUENCE [LARGE SCALE GENOMIC DNA]</scope>
    <source>
        <strain evidence="1 2">25_K</strain>
    </source>
</reference>
<dbReference type="PANTHER" id="PTHR35564">
    <property type="match status" value="1"/>
</dbReference>
<evidence type="ECO:0000313" key="2">
    <source>
        <dbReference type="Proteomes" id="UP000461288"/>
    </source>
</evidence>
<proteinExistence type="predicted"/>
<protein>
    <submittedName>
        <fullName evidence="1">Type VI secretion system baseplate subunit TssG</fullName>
    </submittedName>
</protein>
<dbReference type="PANTHER" id="PTHR35564:SF4">
    <property type="entry name" value="CYTOPLASMIC PROTEIN"/>
    <property type="match status" value="1"/>
</dbReference>
<dbReference type="Pfam" id="PF06996">
    <property type="entry name" value="T6SS_TssG"/>
    <property type="match status" value="1"/>
</dbReference>